<evidence type="ECO:0000256" key="2">
    <source>
        <dbReference type="ARBA" id="ARBA00022679"/>
    </source>
</evidence>
<feature type="binding site" evidence="4">
    <location>
        <position position="304"/>
    </location>
    <ligand>
        <name>S-adenosyl-L-methionine</name>
        <dbReference type="ChEBI" id="CHEBI:59789"/>
    </ligand>
</feature>
<organism evidence="5 6">
    <name type="scientific">Candidatus Uhrbacteria bacterium CG_4_10_14_0_8_um_filter_58_22</name>
    <dbReference type="NCBI Taxonomy" id="1975029"/>
    <lineage>
        <taxon>Bacteria</taxon>
        <taxon>Candidatus Uhriibacteriota</taxon>
    </lineage>
</organism>
<comment type="caution">
    <text evidence="5">The sequence shown here is derived from an EMBL/GenBank/DDBJ whole genome shotgun (WGS) entry which is preliminary data.</text>
</comment>
<dbReference type="Proteomes" id="UP000230973">
    <property type="component" value="Unassembled WGS sequence"/>
</dbReference>
<dbReference type="PANTHER" id="PTHR11061">
    <property type="entry name" value="RNA M5U METHYLTRANSFERASE"/>
    <property type="match status" value="1"/>
</dbReference>
<reference evidence="6" key="1">
    <citation type="submission" date="2017-09" db="EMBL/GenBank/DDBJ databases">
        <title>Depth-based differentiation of microbial function through sediment-hosted aquifers and enrichment of novel symbionts in the deep terrestrial subsurface.</title>
        <authorList>
            <person name="Probst A.J."/>
            <person name="Ladd B."/>
            <person name="Jarett J.K."/>
            <person name="Geller-Mcgrath D.E."/>
            <person name="Sieber C.M.K."/>
            <person name="Emerson J.B."/>
            <person name="Anantharaman K."/>
            <person name="Thomas B.C."/>
            <person name="Malmstrom R."/>
            <person name="Stieglmeier M."/>
            <person name="Klingl A."/>
            <person name="Woyke T."/>
            <person name="Ryan C.M."/>
            <person name="Banfield J.F."/>
        </authorList>
    </citation>
    <scope>NUCLEOTIDE SEQUENCE [LARGE SCALE GENOMIC DNA]</scope>
</reference>
<dbReference type="PANTHER" id="PTHR11061:SF30">
    <property type="entry name" value="TRNA (URACIL(54)-C(5))-METHYLTRANSFERASE"/>
    <property type="match status" value="1"/>
</dbReference>
<evidence type="ECO:0000313" key="6">
    <source>
        <dbReference type="Proteomes" id="UP000230973"/>
    </source>
</evidence>
<comment type="similarity">
    <text evidence="4">Belongs to the class I-like SAM-binding methyltransferase superfamily. RNA M5U methyltransferase family.</text>
</comment>
<feature type="non-terminal residue" evidence="5">
    <location>
        <position position="308"/>
    </location>
</feature>
<dbReference type="InterPro" id="IPR012340">
    <property type="entry name" value="NA-bd_OB-fold"/>
</dbReference>
<accession>A0A2M7QAY5</accession>
<dbReference type="EMBL" id="PFLC01000031">
    <property type="protein sequence ID" value="PIY62699.1"/>
    <property type="molecule type" value="Genomic_DNA"/>
</dbReference>
<keyword evidence="1 4" id="KW-0489">Methyltransferase</keyword>
<proteinExistence type="inferred from homology"/>
<keyword evidence="2 4" id="KW-0808">Transferase</keyword>
<dbReference type="PROSITE" id="PS51687">
    <property type="entry name" value="SAM_MT_RNA_M5U"/>
    <property type="match status" value="1"/>
</dbReference>
<evidence type="ECO:0008006" key="7">
    <source>
        <dbReference type="Google" id="ProtNLM"/>
    </source>
</evidence>
<dbReference type="SUPFAM" id="SSF50249">
    <property type="entry name" value="Nucleic acid-binding proteins"/>
    <property type="match status" value="1"/>
</dbReference>
<keyword evidence="3 4" id="KW-0949">S-adenosyl-L-methionine</keyword>
<dbReference type="Gene3D" id="3.40.50.150">
    <property type="entry name" value="Vaccinia Virus protein VP39"/>
    <property type="match status" value="1"/>
</dbReference>
<gene>
    <name evidence="5" type="ORF">COY93_02515</name>
</gene>
<dbReference type="InterPro" id="IPR029063">
    <property type="entry name" value="SAM-dependent_MTases_sf"/>
</dbReference>
<dbReference type="GO" id="GO:0008173">
    <property type="term" value="F:RNA methyltransferase activity"/>
    <property type="evidence" value="ECO:0007669"/>
    <property type="project" value="InterPro"/>
</dbReference>
<dbReference type="GO" id="GO:0032259">
    <property type="term" value="P:methylation"/>
    <property type="evidence" value="ECO:0007669"/>
    <property type="project" value="UniProtKB-KW"/>
</dbReference>
<name>A0A2M7QAY5_9BACT</name>
<dbReference type="GO" id="GO:0006396">
    <property type="term" value="P:RNA processing"/>
    <property type="evidence" value="ECO:0007669"/>
    <property type="project" value="InterPro"/>
</dbReference>
<dbReference type="AlphaFoldDB" id="A0A2M7QAY5"/>
<dbReference type="SUPFAM" id="SSF53335">
    <property type="entry name" value="S-adenosyl-L-methionine-dependent methyltransferases"/>
    <property type="match status" value="1"/>
</dbReference>
<comment type="caution">
    <text evidence="4">Lacks conserved residue(s) required for the propagation of feature annotation.</text>
</comment>
<evidence type="ECO:0000256" key="3">
    <source>
        <dbReference type="ARBA" id="ARBA00022691"/>
    </source>
</evidence>
<evidence type="ECO:0000256" key="1">
    <source>
        <dbReference type="ARBA" id="ARBA00022603"/>
    </source>
</evidence>
<evidence type="ECO:0000256" key="4">
    <source>
        <dbReference type="PROSITE-ProRule" id="PRU01024"/>
    </source>
</evidence>
<evidence type="ECO:0000313" key="5">
    <source>
        <dbReference type="EMBL" id="PIY62699.1"/>
    </source>
</evidence>
<sequence>MKYGELHEIEITYCDRKGRGCGLVNDRPAGVPFTVPGELVEASFVGRRKGVKKFHLEKVLRPSPERIAPTCPHAGICGGCAWQHIEYEFQLELKRRLVNEALERGGLPERIETVLPSPQTLGYRNRMDFCIGPEGQVGLKEPGRWNSYVDLSACPLLSPAAADILGEFKDWMRTNDITPWNVFRHDGYVRYLVVREGKNTGRRMITVVTADAPLPGRDDLIRRLKPFAASIYHGINPTVTDLSYAQRLELLSGEELLLERVGGRDYLIPPNSFFQTDTVMAERLLETVRGHVAASGAETLLDLYCGVG</sequence>
<dbReference type="Gene3D" id="2.40.50.140">
    <property type="entry name" value="Nucleic acid-binding proteins"/>
    <property type="match status" value="1"/>
</dbReference>
<feature type="binding site" evidence="4">
    <location>
        <position position="275"/>
    </location>
    <ligand>
        <name>S-adenosyl-L-methionine</name>
        <dbReference type="ChEBI" id="CHEBI:59789"/>
    </ligand>
</feature>
<protein>
    <recommendedName>
        <fullName evidence="7">23S rRNA (Uracil(1939)-C(5))-methyltransferase RlmD</fullName>
    </recommendedName>
</protein>
<dbReference type="Gene3D" id="2.40.50.1070">
    <property type="match status" value="1"/>
</dbReference>
<dbReference type="InterPro" id="IPR010280">
    <property type="entry name" value="U5_MeTrfase_fam"/>
</dbReference>